<dbReference type="PANTHER" id="PTHR16897">
    <property type="entry name" value="OS10G0105400 PROTEIN"/>
    <property type="match status" value="1"/>
</dbReference>
<name>A0A8B6C1N8_MYTGA</name>
<evidence type="ECO:0000313" key="2">
    <source>
        <dbReference type="EMBL" id="VDH98958.1"/>
    </source>
</evidence>
<organism evidence="2 3">
    <name type="scientific">Mytilus galloprovincialis</name>
    <name type="common">Mediterranean mussel</name>
    <dbReference type="NCBI Taxonomy" id="29158"/>
    <lineage>
        <taxon>Eukaryota</taxon>
        <taxon>Metazoa</taxon>
        <taxon>Spiralia</taxon>
        <taxon>Lophotrochozoa</taxon>
        <taxon>Mollusca</taxon>
        <taxon>Bivalvia</taxon>
        <taxon>Autobranchia</taxon>
        <taxon>Pteriomorphia</taxon>
        <taxon>Mytilida</taxon>
        <taxon>Mytiloidea</taxon>
        <taxon>Mytilidae</taxon>
        <taxon>Mytilinae</taxon>
        <taxon>Mytilus</taxon>
    </lineage>
</organism>
<dbReference type="EMBL" id="UYJE01001071">
    <property type="protein sequence ID" value="VDH98958.1"/>
    <property type="molecule type" value="Genomic_DNA"/>
</dbReference>
<gene>
    <name evidence="2" type="ORF">MGAL_10B050885</name>
</gene>
<dbReference type="Proteomes" id="UP000596742">
    <property type="component" value="Unassembled WGS sequence"/>
</dbReference>
<dbReference type="OrthoDB" id="6153184at2759"/>
<evidence type="ECO:0000313" key="3">
    <source>
        <dbReference type="Proteomes" id="UP000596742"/>
    </source>
</evidence>
<sequence length="3077" mass="340000">MQVRQVYKNDFNTDFKDAGFSLSTWLGNRSLGLTNMSNVDADDLLQLLQIDDFMEYSNICNFTGSPYVGAVDGWNNECNNVTSGDLTLLPSTELLCHIATDCNAVSCCAKSDVLKRDFFVSVTMNTCSYTLKIQLENLIIEKDLLNYAWGTTENMNLYGVLRVMYRVNHVASMKHFNVDLTIKLCFESGAGSCLQDYTIFTSNRLYYPECTQPNLPFYGITFDYWKPTVCSQFSTGTYAQGCPGVTFTTYAQTRCQMAADCFSVTCCLDLDFVPGARNTELTFALDSCADQIDYTLERHTWTRTGLASINGIEQVEELSSSFMLNFTLDTTTSATAYKTTIGLTACYISPGTCEDYQLLTASDLKKRTCTGRRRRRRAPSQVDVKDMKGGLRILTDRKATEAEKNFLLLLVWTTVKDYSVTDIDDGDEKTGGKSALKALGNGMPTTVGVSGETFSGTFTVQGGEEIFKELDFVVTGIKDAYSIGQGLSEVGAKLLGEKLANMTVGDIETLMDFKNIDPILVAQLMKDLRDLAKALYSEFLTKLLTNGDEVFKSFDFTLGGDFSFPKQDITLFSYSVNMLVGGLIPMQFSFGAGAYYGMKFEIAAKVLEMKAQCIVEPYAGVTVYGELGIGFLLYGKLRLEGRIMDLRFPTTAEITFNKFPLDVGLVMYLKLTPIELNLYALVTLEVNLGLTKFKKVLFKVELWSYKAPTITKKLIDNRKDEEDKTPPEISPFTDDKNSGRKRRATPSCEVDQIAGRDYVEPMFEIAVRAEDDRSDVAYFLDVGTVPGGKDRLSTTGVPLYFTMYAQNDAGERSMATCSLNTYDVTLPGGRFTADFLSTSNPAVMKASVVVYEDSDIVLTQVGLGYGKDVWGDQVIPWNTVNINADAFVPPDLSNDPHNHKVMEMFTDFRIGRLIAPFGGEVTREDTQGDCAKQCADSPKTKCFSFNYDFLDATCELLEGIEGHHYKLAQSGLFQHYERLGIGHILSFDYNSLWLIHNKTHYFNFRIINTLGFESIISTPGVVVDTTPPTTGPIYNSTIDYLELVDCSTKIVPTDRPDFRIWCRGENSAVKNHRVIQDGPGSLAVFNGPIFMNDMMYTRANNYISANWDGFKDRESDLLFITVTVGTEICEETIHQYHDPHAHLFDVSQWTHSAMISPLPAPYTQLPDGQYFISVRAMNAVKYGGPLATTVCHTTPYIVDNSPPFIYELYNIGYDEFQYNLTYRHNSSDPESGILYNDCCLGLTQRDCYELSWARLDYSDFVMLTVSLSAGIPIWVKNKAINNVDLRTIRAADQPIIVDPTPPIAGTVYDGQTYGVDLAFTKDPDVICANWKGFFDPESGISFYQVSVGSEPLENVTDISNTTQVNKKSHEACVLLQPGFYLEHGKTYYTTVWAFNGAARQLNISSISNGVLVDLSAPVPGEVVDGLMDNFNDLDFTSSQAKVEAQWKDYYDPESNIKQYDVQVSSAQNMSNDFTVIREWVTFSNDSTCARWLNFHLAHRDKIKIELKTTNGALNSIVNETDTYVVDLTPPALSYLGDGLTQGDDIDFQSDATSLSTNFKFEDLESGLDYYRIQIYEQYQGTRRQIVPVINGDWVDLLGNPTRTSCTQTGMSLNLGAAYSIRVGSLNKAGHMSVFETDSVRVDTTPPKVKWLKVGTLVSGEEEEVGGYVWQASTKGIKAAWSAKDPESGIIGYEVAVGTTPGGTDKLGWTLYGAENDVYVQGLSLEITNLTTYEPVYYVSLKAQNGAQLLSSSITSTPIVVVEEDRAGLIVDGADGTDGTSTELGVDVDYTVDTTTVSIQFDGFESHLHGVMMYEWAVGTTPGGEEVQPFIIEGIIHSEEENVAGDGVTSSGHAHATLPLKPETKYYTSVRGITNGGNVVQSSSDGFMVDVSPPTVIIDRLTDKTSLDQDITSGHSLYETTTDSLTAQWTYNDTESGIVLGWYSVGTYPFAQDIASMVEVEISSMDFSTLPLAYVTAVDTGKPNIISIWAENKAGLVSEVATGSVIIDKTPPGEGFVSCPDYVGLNAPILCTWYGFLDKQSPIQKYRITMGSQQGSNNIFNGTEVPGYISQYSIQGLGNKLYHGDKYYVTVTAVNLVDMETYAFSAEIGIDSTPPTYGKVIDLHTTYRVDVTNTEMTLAMNAKKCDTDDECDLLDATCSESMTSVSATWQAFQDPESGIQRYQIALGTTPGGGQIKPFSDIDLEDGVRSYTIGALNLVGYRVVYVSVKGINGASLTSVATSNGLYMSYLSQGMDPLSHVGVNDVLENSVGDVQFQSGDDTYRASWDMSGDPCPVTSYEWKIQRLDGLVVQDWLQMNLNTDGMTDGLSLENGKMYYSLVKVTNKLNYTYILRSDGVTIEKNPLLPGKVFDGDVTGYDINYLPFNTIVYANWDGFGLPADAMKQVDVLSGNPGLQVDQSKLDAQDPNQEVVFYEVAVGTDRRFPKTRDDVVPYTNVGLNKTTIFYDLELTPITGIYYFTVKAYSASYSVATVTSNGFRVGFNGGVTGGVFVMEKFIPTDTYLDIQFEGFSSKLDILMYYVALSNNSDANNTNCKVYIDGGSATVEEKKELFTDYDVTNINKYTVTTMTGINLTQGATYYVYAMGKSSLTQGATYFVYAMGKSSLIQGATYYVYAMGKSSLTKGATYYVYAMGADKSGACGMVMHEFIVDLTPPDMGRIKTGPYYDMVVTYAQSNTSVHVYWEGYGDDVSDIATYEVSLWRNKSCSVEVESEMVVSWITLSDNYTDYSFIDLTLNKSEPLSVKFIITNRAGLSITDESVPILLDMTKPTPGKVVDGWDFKKDRVWFNSPRSAKGSILHMATPFGAACPTRPVSIVNDTNWKVLQQIGFRDPKGEDWPIKMRKENLGKEILDDELWIKLARDTNLNLMYSGGYYRKADYERGGEWEFEIKSASGEGMAATSVMLWDGPEGEIMPFDHVPEADWSDTACYCCFENPIPATCTACNCTAYIAEKFGNGSIVAPTTEAIPVVHNKTSSPYQVVENPAGGPVISRIDLSTQPARASCGIEIFAGDDPHVVTWCRVFNDTLPPQVVEDVLNFDPSADFHTYKIVVDFEADEAVNVSL</sequence>
<evidence type="ECO:0008006" key="4">
    <source>
        <dbReference type="Google" id="ProtNLM"/>
    </source>
</evidence>
<feature type="region of interest" description="Disordered" evidence="1">
    <location>
        <begin position="718"/>
        <end position="746"/>
    </location>
</feature>
<dbReference type="SUPFAM" id="SSF57414">
    <property type="entry name" value="Hairpin loop containing domain-like"/>
    <property type="match status" value="1"/>
</dbReference>
<accession>A0A8B6C1N8</accession>
<reference evidence="2" key="1">
    <citation type="submission" date="2018-11" db="EMBL/GenBank/DDBJ databases">
        <authorList>
            <person name="Alioto T."/>
            <person name="Alioto T."/>
        </authorList>
    </citation>
    <scope>NUCLEOTIDE SEQUENCE</scope>
</reference>
<evidence type="ECO:0000256" key="1">
    <source>
        <dbReference type="SAM" id="MobiDB-lite"/>
    </source>
</evidence>
<protein>
    <recommendedName>
        <fullName evidence="4">Apple domain-containing protein</fullName>
    </recommendedName>
</protein>
<proteinExistence type="predicted"/>
<dbReference type="PANTHER" id="PTHR16897:SF2">
    <property type="entry name" value="OS03G0226600 PROTEIN"/>
    <property type="match status" value="1"/>
</dbReference>
<dbReference type="CDD" id="cd01099">
    <property type="entry name" value="PAN_AP_HGF"/>
    <property type="match status" value="1"/>
</dbReference>
<keyword evidence="3" id="KW-1185">Reference proteome</keyword>
<comment type="caution">
    <text evidence="2">The sequence shown here is derived from an EMBL/GenBank/DDBJ whole genome shotgun (WGS) entry which is preliminary data.</text>
</comment>